<keyword evidence="2" id="KW-1185">Reference proteome</keyword>
<sequence length="332" mass="37796">MATTTESIAVEPYLQASNYGDDPDSAYGDEVGSYTTSLASNITDYKIENNRRYHAYKEGSYLYPNDEKESDRLDIMHKLTEVSLGGKLNLAPVPSNLQRILDIGTGTGIWAMEMGDKYPNAEILGNDLSAIQPRWVPPNVRFEIDDVEANWTYHQTFDYIHCRFMGNAIRNWPRLVRQCFEHTKPGGWVECIDLDLEWNSPDGSLTPDLASKHFNTTFLAASREGGMEPCPGPLLEGWLRDAGFKDVAAERHVWPVGTWPADRYLKEVGAWNYLQIMEGLEAFTYALFTRVLGYSQQEVDVVCAKIRKEMKNPKMHAYFYLHVAYGKKPEDK</sequence>
<dbReference type="InterPro" id="IPR029063">
    <property type="entry name" value="SAM-dependent_MTases_sf"/>
</dbReference>
<dbReference type="Proteomes" id="UP000578531">
    <property type="component" value="Unassembled WGS sequence"/>
</dbReference>
<dbReference type="SUPFAM" id="SSF53335">
    <property type="entry name" value="S-adenosyl-L-methionine-dependent methyltransferases"/>
    <property type="match status" value="1"/>
</dbReference>
<organism evidence="1 2">
    <name type="scientific">Letharia columbiana</name>
    <dbReference type="NCBI Taxonomy" id="112416"/>
    <lineage>
        <taxon>Eukaryota</taxon>
        <taxon>Fungi</taxon>
        <taxon>Dikarya</taxon>
        <taxon>Ascomycota</taxon>
        <taxon>Pezizomycotina</taxon>
        <taxon>Lecanoromycetes</taxon>
        <taxon>OSLEUM clade</taxon>
        <taxon>Lecanoromycetidae</taxon>
        <taxon>Lecanorales</taxon>
        <taxon>Lecanorineae</taxon>
        <taxon>Parmeliaceae</taxon>
        <taxon>Letharia</taxon>
    </lineage>
</organism>
<name>A0A8H6LAQ8_9LECA</name>
<gene>
    <name evidence="1" type="ORF">HO173_000420</name>
</gene>
<dbReference type="GeneID" id="59282100"/>
<dbReference type="EMBL" id="JACCJC010000001">
    <property type="protein sequence ID" value="KAF6241709.1"/>
    <property type="molecule type" value="Genomic_DNA"/>
</dbReference>
<evidence type="ECO:0000313" key="1">
    <source>
        <dbReference type="EMBL" id="KAF6241709.1"/>
    </source>
</evidence>
<evidence type="ECO:0000313" key="2">
    <source>
        <dbReference type="Proteomes" id="UP000578531"/>
    </source>
</evidence>
<dbReference type="CDD" id="cd02440">
    <property type="entry name" value="AdoMet_MTases"/>
    <property type="match status" value="1"/>
</dbReference>
<dbReference type="Pfam" id="PF13489">
    <property type="entry name" value="Methyltransf_23"/>
    <property type="match status" value="1"/>
</dbReference>
<dbReference type="PANTHER" id="PTHR43591:SF10">
    <property type="entry name" value="ABC TRANSMEMBRANE TYPE-1 DOMAIN-CONTAINING PROTEIN-RELATED"/>
    <property type="match status" value="1"/>
</dbReference>
<proteinExistence type="predicted"/>
<dbReference type="AlphaFoldDB" id="A0A8H6LAQ8"/>
<protein>
    <recommendedName>
        <fullName evidence="3">S-adenosyl-L-methionine-dependent methyltransferase</fullName>
    </recommendedName>
</protein>
<accession>A0A8H6LAQ8</accession>
<dbReference type="GO" id="GO:0008168">
    <property type="term" value="F:methyltransferase activity"/>
    <property type="evidence" value="ECO:0007669"/>
    <property type="project" value="TreeGrafter"/>
</dbReference>
<evidence type="ECO:0008006" key="3">
    <source>
        <dbReference type="Google" id="ProtNLM"/>
    </source>
</evidence>
<comment type="caution">
    <text evidence="1">The sequence shown here is derived from an EMBL/GenBank/DDBJ whole genome shotgun (WGS) entry which is preliminary data.</text>
</comment>
<dbReference type="PANTHER" id="PTHR43591">
    <property type="entry name" value="METHYLTRANSFERASE"/>
    <property type="match status" value="1"/>
</dbReference>
<dbReference type="RefSeq" id="XP_037170949.1">
    <property type="nucleotide sequence ID" value="XM_037302370.1"/>
</dbReference>
<dbReference type="Gene3D" id="3.40.50.150">
    <property type="entry name" value="Vaccinia Virus protein VP39"/>
    <property type="match status" value="1"/>
</dbReference>
<reference evidence="1 2" key="1">
    <citation type="journal article" date="2020" name="Genomics">
        <title>Complete, high-quality genomes from long-read metagenomic sequencing of two wolf lichen thalli reveals enigmatic genome architecture.</title>
        <authorList>
            <person name="McKenzie S.K."/>
            <person name="Walston R.F."/>
            <person name="Allen J.L."/>
        </authorList>
    </citation>
    <scope>NUCLEOTIDE SEQUENCE [LARGE SCALE GENOMIC DNA]</scope>
    <source>
        <strain evidence="1">WasteWater2</strain>
    </source>
</reference>
<dbReference type="OrthoDB" id="2013972at2759"/>